<sequence>MGEIKYIEKQFQLITAIKGNNERALHKLYTENFYKTEQYVLKNNGTMPQAKDIYQEAFIAVWRNIKDGKFVPKNETAVQGYLYQIAKYKWLDYLRSSRFKKTTSLEPLENNLEIDISETINTETEIKHKQTMNAFEKLGAECKKLLTDFYYNKKSMRKIASEFNIEEASARNKKYRCINKLRALTLSPTKS</sequence>
<dbReference type="PANTHER" id="PTHR43133">
    <property type="entry name" value="RNA POLYMERASE ECF-TYPE SIGMA FACTO"/>
    <property type="match status" value="1"/>
</dbReference>
<keyword evidence="2" id="KW-0805">Transcription regulation</keyword>
<evidence type="ECO:0000256" key="4">
    <source>
        <dbReference type="ARBA" id="ARBA00023125"/>
    </source>
</evidence>
<dbReference type="InterPro" id="IPR013324">
    <property type="entry name" value="RNA_pol_sigma_r3/r4-like"/>
</dbReference>
<dbReference type="GO" id="GO:0016987">
    <property type="term" value="F:sigma factor activity"/>
    <property type="evidence" value="ECO:0007669"/>
    <property type="project" value="UniProtKB-KW"/>
</dbReference>
<dbReference type="SUPFAM" id="SSF88659">
    <property type="entry name" value="Sigma3 and sigma4 domains of RNA polymerase sigma factors"/>
    <property type="match status" value="1"/>
</dbReference>
<evidence type="ECO:0000256" key="3">
    <source>
        <dbReference type="ARBA" id="ARBA00023082"/>
    </source>
</evidence>
<dbReference type="InterPro" id="IPR039425">
    <property type="entry name" value="RNA_pol_sigma-70-like"/>
</dbReference>
<evidence type="ECO:0000256" key="1">
    <source>
        <dbReference type="ARBA" id="ARBA00010641"/>
    </source>
</evidence>
<dbReference type="RefSeq" id="WP_117157880.1">
    <property type="nucleotide sequence ID" value="NZ_QVID01000001.1"/>
</dbReference>
<reference evidence="7 8" key="1">
    <citation type="journal article" date="2007" name="Int. J. Syst. Evol. Microbiol.">
        <title>Marixanthomonas ophiurae gen. nov., sp. nov., a marine bacterium of the family Flavobacteriaceae isolated from a deep-sea brittle star.</title>
        <authorList>
            <person name="Romanenko L.A."/>
            <person name="Uchino M."/>
            <person name="Frolova G.M."/>
            <person name="Mikhailov V.V."/>
        </authorList>
    </citation>
    <scope>NUCLEOTIDE SEQUENCE [LARGE SCALE GENOMIC DNA]</scope>
    <source>
        <strain evidence="7 8">KMM 3046</strain>
    </source>
</reference>
<dbReference type="PANTHER" id="PTHR43133:SF8">
    <property type="entry name" value="RNA POLYMERASE SIGMA FACTOR HI_1459-RELATED"/>
    <property type="match status" value="1"/>
</dbReference>
<dbReference type="InterPro" id="IPR007627">
    <property type="entry name" value="RNA_pol_sigma70_r2"/>
</dbReference>
<comment type="similarity">
    <text evidence="1">Belongs to the sigma-70 factor family. ECF subfamily.</text>
</comment>
<keyword evidence="3" id="KW-0731">Sigma factor</keyword>
<organism evidence="7 8">
    <name type="scientific">Marixanthomonas ophiurae</name>
    <dbReference type="NCBI Taxonomy" id="387659"/>
    <lineage>
        <taxon>Bacteria</taxon>
        <taxon>Pseudomonadati</taxon>
        <taxon>Bacteroidota</taxon>
        <taxon>Flavobacteriia</taxon>
        <taxon>Flavobacteriales</taxon>
        <taxon>Flavobacteriaceae</taxon>
        <taxon>Marixanthomonas</taxon>
    </lineage>
</organism>
<dbReference type="GO" id="GO:0003677">
    <property type="term" value="F:DNA binding"/>
    <property type="evidence" value="ECO:0007669"/>
    <property type="project" value="UniProtKB-KW"/>
</dbReference>
<dbReference type="GO" id="GO:0006352">
    <property type="term" value="P:DNA-templated transcription initiation"/>
    <property type="evidence" value="ECO:0007669"/>
    <property type="project" value="InterPro"/>
</dbReference>
<proteinExistence type="inferred from homology"/>
<feature type="domain" description="RNA polymerase sigma-70 region 2" evidence="6">
    <location>
        <begin position="48"/>
        <end position="98"/>
    </location>
</feature>
<dbReference type="Gene3D" id="1.10.10.10">
    <property type="entry name" value="Winged helix-like DNA-binding domain superfamily/Winged helix DNA-binding domain"/>
    <property type="match status" value="1"/>
</dbReference>
<dbReference type="InterPro" id="IPR036388">
    <property type="entry name" value="WH-like_DNA-bd_sf"/>
</dbReference>
<name>A0A3E1Q9P6_9FLAO</name>
<dbReference type="Gene3D" id="1.10.1740.10">
    <property type="match status" value="1"/>
</dbReference>
<dbReference type="InterPro" id="IPR014284">
    <property type="entry name" value="RNA_pol_sigma-70_dom"/>
</dbReference>
<gene>
    <name evidence="7" type="ORF">DZ858_01895</name>
</gene>
<dbReference type="Pfam" id="PF04542">
    <property type="entry name" value="Sigma70_r2"/>
    <property type="match status" value="1"/>
</dbReference>
<accession>A0A3E1Q9P6</accession>
<dbReference type="InterPro" id="IPR013325">
    <property type="entry name" value="RNA_pol_sigma_r2"/>
</dbReference>
<keyword evidence="4" id="KW-0238">DNA-binding</keyword>
<dbReference type="SUPFAM" id="SSF88946">
    <property type="entry name" value="Sigma2 domain of RNA polymerase sigma factors"/>
    <property type="match status" value="1"/>
</dbReference>
<protein>
    <submittedName>
        <fullName evidence="7">Sigma-70 family RNA polymerase sigma factor</fullName>
    </submittedName>
</protein>
<dbReference type="NCBIfam" id="TIGR02937">
    <property type="entry name" value="sigma70-ECF"/>
    <property type="match status" value="1"/>
</dbReference>
<evidence type="ECO:0000313" key="7">
    <source>
        <dbReference type="EMBL" id="RFN58856.1"/>
    </source>
</evidence>
<evidence type="ECO:0000256" key="2">
    <source>
        <dbReference type="ARBA" id="ARBA00023015"/>
    </source>
</evidence>
<dbReference type="Proteomes" id="UP000261082">
    <property type="component" value="Unassembled WGS sequence"/>
</dbReference>
<dbReference type="EMBL" id="QVID01000001">
    <property type="protein sequence ID" value="RFN58856.1"/>
    <property type="molecule type" value="Genomic_DNA"/>
</dbReference>
<keyword evidence="5" id="KW-0804">Transcription</keyword>
<evidence type="ECO:0000259" key="6">
    <source>
        <dbReference type="Pfam" id="PF04542"/>
    </source>
</evidence>
<dbReference type="OrthoDB" id="1163416at2"/>
<comment type="caution">
    <text evidence="7">The sequence shown here is derived from an EMBL/GenBank/DDBJ whole genome shotgun (WGS) entry which is preliminary data.</text>
</comment>
<keyword evidence="8" id="KW-1185">Reference proteome</keyword>
<dbReference type="AlphaFoldDB" id="A0A3E1Q9P6"/>
<evidence type="ECO:0000313" key="8">
    <source>
        <dbReference type="Proteomes" id="UP000261082"/>
    </source>
</evidence>
<evidence type="ECO:0000256" key="5">
    <source>
        <dbReference type="ARBA" id="ARBA00023163"/>
    </source>
</evidence>